<protein>
    <submittedName>
        <fullName evidence="1">Uncharacterized protein</fullName>
    </submittedName>
</protein>
<dbReference type="AlphaFoldDB" id="A0A7D9HI97"/>
<keyword evidence="2" id="KW-1185">Reference proteome</keyword>
<gene>
    <name evidence="1" type="ORF">PACLA_8A010756</name>
</gene>
<name>A0A7D9HI97_PARCT</name>
<sequence>MKCCQLATKGLLQGSADPKCFGKTDYVLYGNVQCLNPTLEEVVPGEIKDSLEKLEGIQDAEEFKSEASFNRDFRFSHVRSNPEQFTAVFQYGTKAFLTAGLLDDIFHPLFSPEGSNRRFKLKKN</sequence>
<dbReference type="EMBL" id="CACRXK020000377">
    <property type="protein sequence ID" value="CAB3981343.1"/>
    <property type="molecule type" value="Genomic_DNA"/>
</dbReference>
<organism evidence="1 2">
    <name type="scientific">Paramuricea clavata</name>
    <name type="common">Red gorgonian</name>
    <name type="synonym">Violescent sea-whip</name>
    <dbReference type="NCBI Taxonomy" id="317549"/>
    <lineage>
        <taxon>Eukaryota</taxon>
        <taxon>Metazoa</taxon>
        <taxon>Cnidaria</taxon>
        <taxon>Anthozoa</taxon>
        <taxon>Octocorallia</taxon>
        <taxon>Malacalcyonacea</taxon>
        <taxon>Plexauridae</taxon>
        <taxon>Paramuricea</taxon>
    </lineage>
</organism>
<evidence type="ECO:0000313" key="1">
    <source>
        <dbReference type="EMBL" id="CAB3981343.1"/>
    </source>
</evidence>
<feature type="non-terminal residue" evidence="1">
    <location>
        <position position="124"/>
    </location>
</feature>
<reference evidence="1" key="1">
    <citation type="submission" date="2020-04" db="EMBL/GenBank/DDBJ databases">
        <authorList>
            <person name="Alioto T."/>
            <person name="Alioto T."/>
            <person name="Gomez Garrido J."/>
        </authorList>
    </citation>
    <scope>NUCLEOTIDE SEQUENCE</scope>
    <source>
        <strain evidence="1">A484AB</strain>
    </source>
</reference>
<proteinExistence type="predicted"/>
<comment type="caution">
    <text evidence="1">The sequence shown here is derived from an EMBL/GenBank/DDBJ whole genome shotgun (WGS) entry which is preliminary data.</text>
</comment>
<evidence type="ECO:0000313" key="2">
    <source>
        <dbReference type="Proteomes" id="UP001152795"/>
    </source>
</evidence>
<dbReference type="Proteomes" id="UP001152795">
    <property type="component" value="Unassembled WGS sequence"/>
</dbReference>
<dbReference type="OrthoDB" id="5985670at2759"/>
<accession>A0A7D9HI97</accession>